<dbReference type="Pfam" id="PF01965">
    <property type="entry name" value="DJ-1_PfpI"/>
    <property type="match status" value="1"/>
</dbReference>
<evidence type="ECO:0000313" key="5">
    <source>
        <dbReference type="EMBL" id="CAF1661343.1"/>
    </source>
</evidence>
<dbReference type="InterPro" id="IPR050325">
    <property type="entry name" value="Prot/Nucl_acid_deglycase"/>
</dbReference>
<dbReference type="PANTHER" id="PTHR48094:SF11">
    <property type="entry name" value="GLUTATHIONE-INDEPENDENT GLYOXALASE HSP31-RELATED"/>
    <property type="match status" value="1"/>
</dbReference>
<dbReference type="GO" id="GO:0019243">
    <property type="term" value="P:methylglyoxal catabolic process to D-lactate via S-lactoyl-glutathione"/>
    <property type="evidence" value="ECO:0007669"/>
    <property type="project" value="TreeGrafter"/>
</dbReference>
<name>A0A816FH01_9BILA</name>
<reference evidence="5" key="1">
    <citation type="submission" date="2021-02" db="EMBL/GenBank/DDBJ databases">
        <authorList>
            <person name="Nowell W R."/>
        </authorList>
    </citation>
    <scope>NUCLEOTIDE SEQUENCE</scope>
</reference>
<dbReference type="Proteomes" id="UP000681722">
    <property type="component" value="Unassembled WGS sequence"/>
</dbReference>
<dbReference type="CDD" id="cd03141">
    <property type="entry name" value="GATase1_Hsp31_like"/>
    <property type="match status" value="1"/>
</dbReference>
<evidence type="ECO:0000313" key="6">
    <source>
        <dbReference type="EMBL" id="CAF4610153.1"/>
    </source>
</evidence>
<proteinExistence type="inferred from homology"/>
<dbReference type="InterPro" id="IPR029062">
    <property type="entry name" value="Class_I_gatase-like"/>
</dbReference>
<comment type="caution">
    <text evidence="5">The sequence shown here is derived from an EMBL/GenBank/DDBJ whole genome shotgun (WGS) entry which is preliminary data.</text>
</comment>
<comment type="similarity">
    <text evidence="3">Belongs to the peptidase C56 family. HSP31-like subfamily.</text>
</comment>
<accession>A0A816FH01</accession>
<feature type="domain" description="DJ-1/PfpI" evidence="4">
    <location>
        <begin position="38"/>
        <end position="166"/>
    </location>
</feature>
<evidence type="ECO:0000313" key="7">
    <source>
        <dbReference type="Proteomes" id="UP000663829"/>
    </source>
</evidence>
<organism evidence="5 7">
    <name type="scientific">Didymodactylos carnosus</name>
    <dbReference type="NCBI Taxonomy" id="1234261"/>
    <lineage>
        <taxon>Eukaryota</taxon>
        <taxon>Metazoa</taxon>
        <taxon>Spiralia</taxon>
        <taxon>Gnathifera</taxon>
        <taxon>Rotifera</taxon>
        <taxon>Eurotatoria</taxon>
        <taxon>Bdelloidea</taxon>
        <taxon>Philodinida</taxon>
        <taxon>Philodinidae</taxon>
        <taxon>Didymodactylos</taxon>
    </lineage>
</organism>
<dbReference type="Proteomes" id="UP000663829">
    <property type="component" value="Unassembled WGS sequence"/>
</dbReference>
<dbReference type="EMBL" id="CAJOBC010130255">
    <property type="protein sequence ID" value="CAF4610153.1"/>
    <property type="molecule type" value="Genomic_DNA"/>
</dbReference>
<dbReference type="InterPro" id="IPR002818">
    <property type="entry name" value="DJ-1/PfpI"/>
</dbReference>
<evidence type="ECO:0000256" key="2">
    <source>
        <dbReference type="ARBA" id="ARBA00023239"/>
    </source>
</evidence>
<dbReference type="GO" id="GO:0005737">
    <property type="term" value="C:cytoplasm"/>
    <property type="evidence" value="ECO:0007669"/>
    <property type="project" value="TreeGrafter"/>
</dbReference>
<evidence type="ECO:0000259" key="4">
    <source>
        <dbReference type="Pfam" id="PF01965"/>
    </source>
</evidence>
<protein>
    <recommendedName>
        <fullName evidence="4">DJ-1/PfpI domain-containing protein</fullName>
    </recommendedName>
</protein>
<dbReference type="EMBL" id="CAJNOQ010056057">
    <property type="protein sequence ID" value="CAF1661343.1"/>
    <property type="molecule type" value="Genomic_DNA"/>
</dbReference>
<dbReference type="Gene3D" id="3.40.50.880">
    <property type="match status" value="1"/>
</dbReference>
<evidence type="ECO:0000256" key="3">
    <source>
        <dbReference type="ARBA" id="ARBA00038493"/>
    </source>
</evidence>
<dbReference type="OrthoDB" id="10010801at2759"/>
<dbReference type="SUPFAM" id="SSF52317">
    <property type="entry name" value="Class I glutamine amidotransferase-like"/>
    <property type="match status" value="1"/>
</dbReference>
<sequence>LYITTTGGIPPVSDIVPTGKLLKLDIGLTSGLYDQTRRVLIVLSNHHRGVWLEEFGATYNKLKEHEYDVVLSSPNGGVISIDEKSYPQNDEQQRQYQKAIQELNQPTHHLEHQSAVDYDAIFVPGGHAPMYDLVDNTKLKELIIEFDTQMKPIASICHGVVGLLNVRRQDGIFLINGRTLTAFSIDEESDIQSTPFLLETRLKDQGAY</sequence>
<dbReference type="AlphaFoldDB" id="A0A816FH01"/>
<keyword evidence="1" id="KW-0346">Stress response</keyword>
<gene>
    <name evidence="5" type="ORF">GPM918_LOCUS45989</name>
    <name evidence="6" type="ORF">SRO942_LOCUS49172</name>
</gene>
<feature type="non-terminal residue" evidence="5">
    <location>
        <position position="208"/>
    </location>
</feature>
<feature type="non-terminal residue" evidence="5">
    <location>
        <position position="1"/>
    </location>
</feature>
<evidence type="ECO:0000256" key="1">
    <source>
        <dbReference type="ARBA" id="ARBA00023016"/>
    </source>
</evidence>
<keyword evidence="2" id="KW-0456">Lyase</keyword>
<dbReference type="PANTHER" id="PTHR48094">
    <property type="entry name" value="PROTEIN/NUCLEIC ACID DEGLYCASE DJ-1-RELATED"/>
    <property type="match status" value="1"/>
</dbReference>
<keyword evidence="7" id="KW-1185">Reference proteome</keyword>
<dbReference type="GO" id="GO:0019172">
    <property type="term" value="F:glyoxalase III activity"/>
    <property type="evidence" value="ECO:0007669"/>
    <property type="project" value="TreeGrafter"/>
</dbReference>